<protein>
    <recommendedName>
        <fullName evidence="7">UPF0056 membrane protein</fullName>
    </recommendedName>
</protein>
<keyword evidence="6 7" id="KW-0472">Membrane</keyword>
<evidence type="ECO:0000313" key="10">
    <source>
        <dbReference type="Proteomes" id="UP000321046"/>
    </source>
</evidence>
<sequence>MQVERLQIRSQGCPRSPGSSCGSSKSPPSPESTPASTSPTSFEARRLVSSPEHAPPRPIATTANHTNRPVPFITILARQYSPGRGQPARRDITPMGHTVAARQAHHNRPADLFGRPNAPPLEEPPDTNAHHPSRREVVLDTILQGIITMISLVNPLVCLAMFANIEQDQPRETQLKDAAQVALATVVILAGAALLGTRILEMFGVSIDAFSVTGGAVLVGIGAAMLGGRQTPTNPDPAQKTGAHSSPEPAEPDSERAIHQASLTPLILFSAGPGPITGVITLAAQSQQTLPLTALIAVGVTCALLWITLFVPARKAPSKSSPAGEGAPVDTSPAKEDESSSFYRDIGTRFMGLIVVAMGVQIALTGIKGFFEIGT</sequence>
<organism evidence="9 10">
    <name type="scientific">Lujinxingia vulgaris</name>
    <dbReference type="NCBI Taxonomy" id="2600176"/>
    <lineage>
        <taxon>Bacteria</taxon>
        <taxon>Deltaproteobacteria</taxon>
        <taxon>Bradymonadales</taxon>
        <taxon>Lujinxingiaceae</taxon>
        <taxon>Lujinxingia</taxon>
    </lineage>
</organism>
<dbReference type="OrthoDB" id="21094at2"/>
<reference evidence="9 10" key="1">
    <citation type="submission" date="2019-08" db="EMBL/GenBank/DDBJ databases">
        <title>Bradymonadales sp. TMQ2.</title>
        <authorList>
            <person name="Liang Q."/>
        </authorList>
    </citation>
    <scope>NUCLEOTIDE SEQUENCE [LARGE SCALE GENOMIC DNA]</scope>
    <source>
        <strain evidence="9 10">TMQ2</strain>
    </source>
</reference>
<keyword evidence="3" id="KW-1003">Cell membrane</keyword>
<accession>A0A5C6X957</accession>
<proteinExistence type="inferred from homology"/>
<evidence type="ECO:0000256" key="8">
    <source>
        <dbReference type="SAM" id="MobiDB-lite"/>
    </source>
</evidence>
<feature type="region of interest" description="Disordered" evidence="8">
    <location>
        <begin position="98"/>
        <end position="133"/>
    </location>
</feature>
<feature type="transmembrane region" description="Helical" evidence="7">
    <location>
        <begin position="142"/>
        <end position="165"/>
    </location>
</feature>
<feature type="transmembrane region" description="Helical" evidence="7">
    <location>
        <begin position="177"/>
        <end position="196"/>
    </location>
</feature>
<dbReference type="InterPro" id="IPR002771">
    <property type="entry name" value="Multi_antbiot-R_MarC"/>
</dbReference>
<name>A0A5C6X957_9DELT</name>
<feature type="region of interest" description="Disordered" evidence="8">
    <location>
        <begin position="229"/>
        <end position="255"/>
    </location>
</feature>
<feature type="compositionally biased region" description="Low complexity" evidence="8">
    <location>
        <begin position="10"/>
        <end position="41"/>
    </location>
</feature>
<dbReference type="PANTHER" id="PTHR33508:SF1">
    <property type="entry name" value="UPF0056 MEMBRANE PROTEIN YHCE"/>
    <property type="match status" value="1"/>
</dbReference>
<dbReference type="Proteomes" id="UP000321046">
    <property type="component" value="Unassembled WGS sequence"/>
</dbReference>
<dbReference type="GO" id="GO:0005886">
    <property type="term" value="C:plasma membrane"/>
    <property type="evidence" value="ECO:0007669"/>
    <property type="project" value="UniProtKB-SubCell"/>
</dbReference>
<evidence type="ECO:0000256" key="4">
    <source>
        <dbReference type="ARBA" id="ARBA00022692"/>
    </source>
</evidence>
<feature type="transmembrane region" description="Helical" evidence="7">
    <location>
        <begin position="266"/>
        <end position="284"/>
    </location>
</feature>
<keyword evidence="5 7" id="KW-1133">Transmembrane helix</keyword>
<feature type="transmembrane region" description="Helical" evidence="7">
    <location>
        <begin position="202"/>
        <end position="226"/>
    </location>
</feature>
<evidence type="ECO:0000313" key="9">
    <source>
        <dbReference type="EMBL" id="TXD33769.1"/>
    </source>
</evidence>
<evidence type="ECO:0000256" key="3">
    <source>
        <dbReference type="ARBA" id="ARBA00022475"/>
    </source>
</evidence>
<comment type="similarity">
    <text evidence="2 7">Belongs to the UPF0056 (MarC) family.</text>
</comment>
<evidence type="ECO:0000256" key="1">
    <source>
        <dbReference type="ARBA" id="ARBA00004651"/>
    </source>
</evidence>
<comment type="caution">
    <text evidence="9">The sequence shown here is derived from an EMBL/GenBank/DDBJ whole genome shotgun (WGS) entry which is preliminary data.</text>
</comment>
<evidence type="ECO:0000256" key="5">
    <source>
        <dbReference type="ARBA" id="ARBA00022989"/>
    </source>
</evidence>
<feature type="transmembrane region" description="Helical" evidence="7">
    <location>
        <begin position="350"/>
        <end position="371"/>
    </location>
</feature>
<dbReference type="Pfam" id="PF01914">
    <property type="entry name" value="MarC"/>
    <property type="match status" value="1"/>
</dbReference>
<gene>
    <name evidence="9" type="ORF">FRC96_14945</name>
</gene>
<evidence type="ECO:0000256" key="2">
    <source>
        <dbReference type="ARBA" id="ARBA00009784"/>
    </source>
</evidence>
<dbReference type="EMBL" id="VOSL01000059">
    <property type="protein sequence ID" value="TXD33769.1"/>
    <property type="molecule type" value="Genomic_DNA"/>
</dbReference>
<keyword evidence="4 7" id="KW-0812">Transmembrane</keyword>
<evidence type="ECO:0000256" key="6">
    <source>
        <dbReference type="ARBA" id="ARBA00023136"/>
    </source>
</evidence>
<dbReference type="PANTHER" id="PTHR33508">
    <property type="entry name" value="UPF0056 MEMBRANE PROTEIN YHCE"/>
    <property type="match status" value="1"/>
</dbReference>
<feature type="region of interest" description="Disordered" evidence="8">
    <location>
        <begin position="316"/>
        <end position="338"/>
    </location>
</feature>
<comment type="subcellular location">
    <subcellularLocation>
        <location evidence="1 7">Cell membrane</location>
        <topology evidence="1 7">Multi-pass membrane protein</topology>
    </subcellularLocation>
</comment>
<feature type="transmembrane region" description="Helical" evidence="7">
    <location>
        <begin position="290"/>
        <end position="311"/>
    </location>
</feature>
<dbReference type="AlphaFoldDB" id="A0A5C6X957"/>
<evidence type="ECO:0000256" key="7">
    <source>
        <dbReference type="RuleBase" id="RU362048"/>
    </source>
</evidence>
<feature type="region of interest" description="Disordered" evidence="8">
    <location>
        <begin position="1"/>
        <end position="67"/>
    </location>
</feature>